<evidence type="ECO:0000313" key="13">
    <source>
        <dbReference type="Proteomes" id="UP000248132"/>
    </source>
</evidence>
<feature type="transmembrane region" description="Helical" evidence="9">
    <location>
        <begin position="141"/>
        <end position="160"/>
    </location>
</feature>
<dbReference type="PANTHER" id="PTHR42682">
    <property type="entry name" value="HYDROGENASE-4 COMPONENT F"/>
    <property type="match status" value="1"/>
</dbReference>
<dbReference type="InterPro" id="IPR052175">
    <property type="entry name" value="ComplexI-like_HydComp"/>
</dbReference>
<feature type="transmembrane region" description="Helical" evidence="9">
    <location>
        <begin position="280"/>
        <end position="299"/>
    </location>
</feature>
<evidence type="ECO:0000256" key="7">
    <source>
        <dbReference type="ARBA" id="ARBA00023136"/>
    </source>
</evidence>
<evidence type="ECO:0000256" key="8">
    <source>
        <dbReference type="RuleBase" id="RU000320"/>
    </source>
</evidence>
<dbReference type="OrthoDB" id="9807568at2"/>
<comment type="subcellular location">
    <subcellularLocation>
        <location evidence="1">Cell membrane</location>
        <topology evidence="1">Multi-pass membrane protein</topology>
    </subcellularLocation>
    <subcellularLocation>
        <location evidence="8">Membrane</location>
        <topology evidence="8">Multi-pass membrane protein</topology>
    </subcellularLocation>
</comment>
<feature type="transmembrane region" description="Helical" evidence="9">
    <location>
        <begin position="339"/>
        <end position="370"/>
    </location>
</feature>
<feature type="domain" description="NADH:quinone oxidoreductase/Mrp antiporter transmembrane" evidence="10">
    <location>
        <begin position="137"/>
        <end position="429"/>
    </location>
</feature>
<proteinExistence type="inferred from homology"/>
<keyword evidence="4 8" id="KW-0812">Transmembrane</keyword>
<evidence type="ECO:0000313" key="12">
    <source>
        <dbReference type="EMBL" id="PYG87539.1"/>
    </source>
</evidence>
<evidence type="ECO:0000256" key="2">
    <source>
        <dbReference type="ARBA" id="ARBA00008483"/>
    </source>
</evidence>
<comment type="similarity">
    <text evidence="2">Belongs to the CPA3 antiporters (TC 2.A.63) subunit A family.</text>
</comment>
<evidence type="ECO:0000259" key="11">
    <source>
        <dbReference type="Pfam" id="PF00662"/>
    </source>
</evidence>
<accession>A0A318XPD7</accession>
<evidence type="ECO:0000256" key="1">
    <source>
        <dbReference type="ARBA" id="ARBA00004651"/>
    </source>
</evidence>
<dbReference type="GO" id="GO:0016491">
    <property type="term" value="F:oxidoreductase activity"/>
    <property type="evidence" value="ECO:0007669"/>
    <property type="project" value="UniProtKB-KW"/>
</dbReference>
<feature type="transmembrane region" description="Helical" evidence="9">
    <location>
        <begin position="311"/>
        <end position="333"/>
    </location>
</feature>
<feature type="transmembrane region" description="Helical" evidence="9">
    <location>
        <begin position="214"/>
        <end position="234"/>
    </location>
</feature>
<dbReference type="Pfam" id="PF00662">
    <property type="entry name" value="Proton_antipo_N"/>
    <property type="match status" value="1"/>
</dbReference>
<dbReference type="Proteomes" id="UP000248132">
    <property type="component" value="Unassembled WGS sequence"/>
</dbReference>
<organism evidence="12 13">
    <name type="scientific">Ruminiclostridium sufflavum DSM 19573</name>
    <dbReference type="NCBI Taxonomy" id="1121337"/>
    <lineage>
        <taxon>Bacteria</taxon>
        <taxon>Bacillati</taxon>
        <taxon>Bacillota</taxon>
        <taxon>Clostridia</taxon>
        <taxon>Eubacteriales</taxon>
        <taxon>Oscillospiraceae</taxon>
        <taxon>Ruminiclostridium</taxon>
    </lineage>
</organism>
<name>A0A318XPD7_9FIRM</name>
<keyword evidence="6" id="KW-0560">Oxidoreductase</keyword>
<feature type="transmembrane region" description="Helical" evidence="9">
    <location>
        <begin position="543"/>
        <end position="566"/>
    </location>
</feature>
<feature type="transmembrane region" description="Helical" evidence="9">
    <location>
        <begin position="6"/>
        <end position="28"/>
    </location>
</feature>
<feature type="transmembrane region" description="Helical" evidence="9">
    <location>
        <begin position="246"/>
        <end position="268"/>
    </location>
</feature>
<sequence>MTANNLTICFSICLVVYFIGALSSLFTFSSPRVSNKLSNSCAVAASGFLSILMILKLLFAEKISLSPNFTNNIPFFSLSFNIDNLSAFFILIISIVTFVVSLFSYTYMSHYFFKRNISIFGFLYNLFVLSMILLVSSSNLLLFLFFWELMSLISYFLVNYENEKKEVQKASRIYIIMTYAGTAFITAAFGLIAYCTKSFSFEFSAISNSSIPTGYANLIYVFLLIGFGTKAGLIPMHVWLPYAHPVAPGNISALMSGVMIKMSVYGILRAVLDFLPENPMWWGTLTLIAGVVSAVFGVVYSVASTINIKRLLAYSSIENMGLIFSGIGMLLIARTTDNSFLIALAMTAVLLHTINHAVFKSLLFMGAGAIQYSAHTKNMEKLGGLIKKMPVASLFIFIGCLTISAVPPFSGFISEYIIFQTVINSIIWFSSNSPLIILFITAAAALSMTGALVAFCFVKMYGISFLGMPRSVEAESVKEPGKPMLIALGISSFLCVALGVFSKYVIGLIDNISNELMNLRLLSTDWSLTKFAHYPVNNGKLDISIGLLSAFIVLLSGIILLLVMFIRKHTNVERYNTWDCGYTRLNPKIQYSATGFSKSIRIILRGIFKPNRNLTVTEGYAPYNIKKGTYTMSTEKVIEKYLYAPFIKFIISFSKKFRYKIQTGSIHIYLLYFFTILILMLLYYSFMG</sequence>
<keyword evidence="7 9" id="KW-0472">Membrane</keyword>
<gene>
    <name evidence="12" type="ORF">LY28_01907</name>
</gene>
<dbReference type="Pfam" id="PF00361">
    <property type="entry name" value="Proton_antipo_M"/>
    <property type="match status" value="1"/>
</dbReference>
<dbReference type="GO" id="GO:0005886">
    <property type="term" value="C:plasma membrane"/>
    <property type="evidence" value="ECO:0007669"/>
    <property type="project" value="UniProtKB-SubCell"/>
</dbReference>
<feature type="transmembrane region" description="Helical" evidence="9">
    <location>
        <begin position="666"/>
        <end position="686"/>
    </location>
</feature>
<keyword evidence="5 9" id="KW-1133">Transmembrane helix</keyword>
<feature type="transmembrane region" description="Helical" evidence="9">
    <location>
        <begin position="172"/>
        <end position="194"/>
    </location>
</feature>
<feature type="domain" description="NADH-Ubiquinone oxidoreductase (complex I) chain 5 N-terminal" evidence="11">
    <location>
        <begin position="76"/>
        <end position="110"/>
    </location>
</feature>
<dbReference type="EMBL" id="QKMR01000010">
    <property type="protein sequence ID" value="PYG87539.1"/>
    <property type="molecule type" value="Genomic_DNA"/>
</dbReference>
<dbReference type="AlphaFoldDB" id="A0A318XPD7"/>
<keyword evidence="3" id="KW-1003">Cell membrane</keyword>
<keyword evidence="13" id="KW-1185">Reference proteome</keyword>
<protein>
    <submittedName>
        <fullName evidence="12">Hydrogenase-4 component B</fullName>
    </submittedName>
</protein>
<evidence type="ECO:0000256" key="6">
    <source>
        <dbReference type="ARBA" id="ARBA00023002"/>
    </source>
</evidence>
<feature type="transmembrane region" description="Helical" evidence="9">
    <location>
        <begin position="85"/>
        <end position="105"/>
    </location>
</feature>
<feature type="transmembrane region" description="Helical" evidence="9">
    <location>
        <begin position="40"/>
        <end position="59"/>
    </location>
</feature>
<dbReference type="InterPro" id="IPR001516">
    <property type="entry name" value="Proton_antipo_N"/>
</dbReference>
<dbReference type="PRINTS" id="PR01437">
    <property type="entry name" value="NUOXDRDTASE4"/>
</dbReference>
<dbReference type="PANTHER" id="PTHR42682:SF3">
    <property type="entry name" value="FORMATE HYDROGENLYASE SUBUNIT 3-RELATED"/>
    <property type="match status" value="1"/>
</dbReference>
<feature type="transmembrane region" description="Helical" evidence="9">
    <location>
        <begin position="117"/>
        <end position="135"/>
    </location>
</feature>
<dbReference type="GO" id="GO:0042773">
    <property type="term" value="P:ATP synthesis coupled electron transport"/>
    <property type="evidence" value="ECO:0007669"/>
    <property type="project" value="InterPro"/>
</dbReference>
<evidence type="ECO:0000259" key="10">
    <source>
        <dbReference type="Pfam" id="PF00361"/>
    </source>
</evidence>
<evidence type="ECO:0000256" key="5">
    <source>
        <dbReference type="ARBA" id="ARBA00022989"/>
    </source>
</evidence>
<reference evidence="12 13" key="1">
    <citation type="submission" date="2018-06" db="EMBL/GenBank/DDBJ databases">
        <title>Genomic Encyclopedia of Type Strains, Phase I: the one thousand microbial genomes (KMG-I) project.</title>
        <authorList>
            <person name="Kyrpides N."/>
        </authorList>
    </citation>
    <scope>NUCLEOTIDE SEQUENCE [LARGE SCALE GENOMIC DNA]</scope>
    <source>
        <strain evidence="12 13">DSM 19573</strain>
    </source>
</reference>
<comment type="caution">
    <text evidence="12">The sequence shown here is derived from an EMBL/GenBank/DDBJ whole genome shotgun (WGS) entry which is preliminary data.</text>
</comment>
<feature type="transmembrane region" description="Helical" evidence="9">
    <location>
        <begin position="391"/>
        <end position="413"/>
    </location>
</feature>
<evidence type="ECO:0000256" key="9">
    <source>
        <dbReference type="SAM" id="Phobius"/>
    </source>
</evidence>
<dbReference type="InterPro" id="IPR003918">
    <property type="entry name" value="NADH_UbQ_OxRdtase"/>
</dbReference>
<evidence type="ECO:0000256" key="4">
    <source>
        <dbReference type="ARBA" id="ARBA00022692"/>
    </source>
</evidence>
<evidence type="ECO:0000256" key="3">
    <source>
        <dbReference type="ARBA" id="ARBA00022475"/>
    </source>
</evidence>
<feature type="transmembrane region" description="Helical" evidence="9">
    <location>
        <begin position="433"/>
        <end position="458"/>
    </location>
</feature>
<feature type="transmembrane region" description="Helical" evidence="9">
    <location>
        <begin position="485"/>
        <end position="506"/>
    </location>
</feature>
<dbReference type="InterPro" id="IPR001750">
    <property type="entry name" value="ND/Mrp_TM"/>
</dbReference>
<dbReference type="GO" id="GO:0008137">
    <property type="term" value="F:NADH dehydrogenase (ubiquinone) activity"/>
    <property type="evidence" value="ECO:0007669"/>
    <property type="project" value="InterPro"/>
</dbReference>